<dbReference type="SUPFAM" id="SSF53244">
    <property type="entry name" value="MurD-like peptide ligases, peptide-binding domain"/>
    <property type="match status" value="1"/>
</dbReference>
<dbReference type="Gene3D" id="3.90.190.20">
    <property type="entry name" value="Mur ligase, C-terminal domain"/>
    <property type="match status" value="1"/>
</dbReference>
<organism evidence="3 4">
    <name type="scientific">Thiorhodococcus minor</name>
    <dbReference type="NCBI Taxonomy" id="57489"/>
    <lineage>
        <taxon>Bacteria</taxon>
        <taxon>Pseudomonadati</taxon>
        <taxon>Pseudomonadota</taxon>
        <taxon>Gammaproteobacteria</taxon>
        <taxon>Chromatiales</taxon>
        <taxon>Chromatiaceae</taxon>
        <taxon>Thiorhodococcus</taxon>
    </lineage>
</organism>
<dbReference type="InterPro" id="IPR036615">
    <property type="entry name" value="Mur_ligase_C_dom_sf"/>
</dbReference>
<dbReference type="AlphaFoldDB" id="A0A6M0JXW5"/>
<evidence type="ECO:0000259" key="2">
    <source>
        <dbReference type="Pfam" id="PF08245"/>
    </source>
</evidence>
<dbReference type="GO" id="GO:0005524">
    <property type="term" value="F:ATP binding"/>
    <property type="evidence" value="ECO:0007669"/>
    <property type="project" value="InterPro"/>
</dbReference>
<evidence type="ECO:0000313" key="4">
    <source>
        <dbReference type="Proteomes" id="UP000483379"/>
    </source>
</evidence>
<comment type="caution">
    <text evidence="3">The sequence shown here is derived from an EMBL/GenBank/DDBJ whole genome shotgun (WGS) entry which is preliminary data.</text>
</comment>
<dbReference type="Gene3D" id="3.40.1190.10">
    <property type="entry name" value="Mur-like, catalytic domain"/>
    <property type="match status" value="1"/>
</dbReference>
<dbReference type="InterPro" id="IPR004101">
    <property type="entry name" value="Mur_ligase_C"/>
</dbReference>
<evidence type="ECO:0000313" key="3">
    <source>
        <dbReference type="EMBL" id="NEV61989.1"/>
    </source>
</evidence>
<dbReference type="InterPro" id="IPR013221">
    <property type="entry name" value="Mur_ligase_cen"/>
</dbReference>
<reference evidence="3 4" key="1">
    <citation type="submission" date="2020-02" db="EMBL/GenBank/DDBJ databases">
        <title>Genome sequences of Thiorhodococcus mannitoliphagus and Thiorhodococcus minor, purple sulfur photosynthetic bacteria in the gammaproteobacterial family, Chromatiaceae.</title>
        <authorList>
            <person name="Aviles F.A."/>
            <person name="Meyer T.E."/>
            <person name="Kyndt J.A."/>
        </authorList>
    </citation>
    <scope>NUCLEOTIDE SEQUENCE [LARGE SCALE GENOMIC DNA]</scope>
    <source>
        <strain evidence="3 4">DSM 11518</strain>
    </source>
</reference>
<dbReference type="GO" id="GO:0016881">
    <property type="term" value="F:acid-amino acid ligase activity"/>
    <property type="evidence" value="ECO:0007669"/>
    <property type="project" value="InterPro"/>
</dbReference>
<dbReference type="SUPFAM" id="SSF53623">
    <property type="entry name" value="MurD-like peptide ligases, catalytic domain"/>
    <property type="match status" value="1"/>
</dbReference>
<protein>
    <submittedName>
        <fullName evidence="3">UDP-N-acetylmuramoylalanyl-D-glutamate--2, 6-diaminopimelate ligase</fullName>
    </submittedName>
</protein>
<sequence>MSHHLATLADRFFGWPSRQLEVFGISGSLGKTTLSHLVSRALESELTCGVIDGADGLDVLAVRQRLNALHARGARAVAMALSPGRLARSDAASLRLSHLMLTHLDADASPAAAAQGIACRLATSPSPDWVVVNLDDPAQRDLLEALPAAICVAGYTLLSGASRPARCDLWLAAEHVDATPRGLRVRVRSLGEATAQAAELEVALIGEFNVANMLALLALKCSRGLPLERAARELALVRGVPGRMECFGGEGAPMIVVDSASTPMELERALSSLRRHGFRRLMTVFGCDGRMPVAERPVAGRVVERLSDQVILTDDNPRDAGGERIVADILSGLTWPDKAIVERQRGLAIRIAVARAGVGDAILVAGKGGEKVQDMGELKVHFSDRAQVVEALREWREGHH</sequence>
<dbReference type="PANTHER" id="PTHR23135">
    <property type="entry name" value="MUR LIGASE FAMILY MEMBER"/>
    <property type="match status" value="1"/>
</dbReference>
<dbReference type="EMBL" id="JAAIJQ010000020">
    <property type="protein sequence ID" value="NEV61989.1"/>
    <property type="molecule type" value="Genomic_DNA"/>
</dbReference>
<keyword evidence="3" id="KW-0436">Ligase</keyword>
<feature type="domain" description="Mur ligase C-terminal" evidence="1">
    <location>
        <begin position="242"/>
        <end position="368"/>
    </location>
</feature>
<dbReference type="InterPro" id="IPR036565">
    <property type="entry name" value="Mur-like_cat_sf"/>
</dbReference>
<keyword evidence="4" id="KW-1185">Reference proteome</keyword>
<feature type="domain" description="Mur ligase central" evidence="2">
    <location>
        <begin position="25"/>
        <end position="218"/>
    </location>
</feature>
<dbReference type="Pfam" id="PF02875">
    <property type="entry name" value="Mur_ligase_C"/>
    <property type="match status" value="1"/>
</dbReference>
<name>A0A6M0JXW5_9GAMM</name>
<accession>A0A6M0JXW5</accession>
<dbReference type="Proteomes" id="UP000483379">
    <property type="component" value="Unassembled WGS sequence"/>
</dbReference>
<proteinExistence type="predicted"/>
<dbReference type="PANTHER" id="PTHR23135:SF4">
    <property type="entry name" value="UDP-N-ACETYLMURAMOYL-L-ALANYL-D-GLUTAMATE--2,6-DIAMINOPIMELATE LIGASE MURE HOMOLOG, CHLOROPLASTIC"/>
    <property type="match status" value="1"/>
</dbReference>
<evidence type="ECO:0000259" key="1">
    <source>
        <dbReference type="Pfam" id="PF02875"/>
    </source>
</evidence>
<gene>
    <name evidence="3" type="ORF">G3446_08810</name>
</gene>
<dbReference type="Pfam" id="PF08245">
    <property type="entry name" value="Mur_ligase_M"/>
    <property type="match status" value="1"/>
</dbReference>